<dbReference type="PROSITE" id="PS51257">
    <property type="entry name" value="PROKAR_LIPOPROTEIN"/>
    <property type="match status" value="1"/>
</dbReference>
<dbReference type="InterPro" id="IPR015500">
    <property type="entry name" value="Peptidase_S8_subtilisin-rel"/>
</dbReference>
<evidence type="ECO:0000256" key="1">
    <source>
        <dbReference type="ARBA" id="ARBA00011073"/>
    </source>
</evidence>
<keyword evidence="9" id="KW-1185">Reference proteome</keyword>
<dbReference type="Proteomes" id="UP000603865">
    <property type="component" value="Unassembled WGS sequence"/>
</dbReference>
<feature type="signal peptide" evidence="6">
    <location>
        <begin position="1"/>
        <end position="31"/>
    </location>
</feature>
<keyword evidence="2 5" id="KW-0645">Protease</keyword>
<dbReference type="InterPro" id="IPR036852">
    <property type="entry name" value="Peptidase_S8/S53_dom_sf"/>
</dbReference>
<evidence type="ECO:0000256" key="4">
    <source>
        <dbReference type="ARBA" id="ARBA00022825"/>
    </source>
</evidence>
<reference evidence="8" key="1">
    <citation type="journal article" date="2014" name="Int. J. Syst. Evol. Microbiol.">
        <title>Complete genome sequence of Corynebacterium casei LMG S-19264T (=DSM 44701T), isolated from a smear-ripened cheese.</title>
        <authorList>
            <consortium name="US DOE Joint Genome Institute (JGI-PGF)"/>
            <person name="Walter F."/>
            <person name="Albersmeier A."/>
            <person name="Kalinowski J."/>
            <person name="Ruckert C."/>
        </authorList>
    </citation>
    <scope>NUCLEOTIDE SEQUENCE</scope>
    <source>
        <strain evidence="8">JCM 31311</strain>
    </source>
</reference>
<feature type="active site" description="Charge relay system" evidence="5">
    <location>
        <position position="227"/>
    </location>
</feature>
<gene>
    <name evidence="8" type="ORF">GCM10008957_39020</name>
</gene>
<dbReference type="PRINTS" id="PR00723">
    <property type="entry name" value="SUBTILISIN"/>
</dbReference>
<dbReference type="Gene3D" id="3.40.50.200">
    <property type="entry name" value="Peptidase S8/S53 domain"/>
    <property type="match status" value="1"/>
</dbReference>
<protein>
    <recommendedName>
        <fullName evidence="7">Peptidase S8/S53 domain-containing protein</fullName>
    </recommendedName>
</protein>
<feature type="chain" id="PRO_5037907985" description="Peptidase S8/S53 domain-containing protein" evidence="6">
    <location>
        <begin position="32"/>
        <end position="540"/>
    </location>
</feature>
<accession>A0A918CHL3</accession>
<proteinExistence type="inferred from homology"/>
<keyword evidence="6" id="KW-0732">Signal</keyword>
<evidence type="ECO:0000256" key="2">
    <source>
        <dbReference type="ARBA" id="ARBA00022670"/>
    </source>
</evidence>
<evidence type="ECO:0000313" key="9">
    <source>
        <dbReference type="Proteomes" id="UP000603865"/>
    </source>
</evidence>
<dbReference type="EMBL" id="BMQL01000030">
    <property type="protein sequence ID" value="GGR23273.1"/>
    <property type="molecule type" value="Genomic_DNA"/>
</dbReference>
<feature type="active site" description="Charge relay system" evidence="5">
    <location>
        <position position="190"/>
    </location>
</feature>
<comment type="similarity">
    <text evidence="1 5">Belongs to the peptidase S8 family.</text>
</comment>
<dbReference type="PROSITE" id="PS00137">
    <property type="entry name" value="SUBTILASE_HIS"/>
    <property type="match status" value="1"/>
</dbReference>
<dbReference type="AlphaFoldDB" id="A0A918CHL3"/>
<evidence type="ECO:0000256" key="3">
    <source>
        <dbReference type="ARBA" id="ARBA00022801"/>
    </source>
</evidence>
<evidence type="ECO:0000256" key="6">
    <source>
        <dbReference type="SAM" id="SignalP"/>
    </source>
</evidence>
<dbReference type="PROSITE" id="PS00138">
    <property type="entry name" value="SUBTILASE_SER"/>
    <property type="match status" value="1"/>
</dbReference>
<reference evidence="8" key="2">
    <citation type="submission" date="2020-09" db="EMBL/GenBank/DDBJ databases">
        <authorList>
            <person name="Sun Q."/>
            <person name="Ohkuma M."/>
        </authorList>
    </citation>
    <scope>NUCLEOTIDE SEQUENCE</scope>
    <source>
        <strain evidence="8">JCM 31311</strain>
    </source>
</reference>
<feature type="domain" description="Peptidase S8/S53" evidence="7">
    <location>
        <begin position="183"/>
        <end position="440"/>
    </location>
</feature>
<dbReference type="PROSITE" id="PS51892">
    <property type="entry name" value="SUBTILASE"/>
    <property type="match status" value="1"/>
</dbReference>
<dbReference type="GO" id="GO:0004252">
    <property type="term" value="F:serine-type endopeptidase activity"/>
    <property type="evidence" value="ECO:0007669"/>
    <property type="project" value="UniProtKB-UniRule"/>
</dbReference>
<name>A0A918CHL3_9DEIO</name>
<feature type="active site" description="Charge relay system" evidence="5">
    <location>
        <position position="404"/>
    </location>
</feature>
<dbReference type="PANTHER" id="PTHR43806:SF11">
    <property type="entry name" value="CEREVISIN-RELATED"/>
    <property type="match status" value="1"/>
</dbReference>
<dbReference type="GO" id="GO:0006508">
    <property type="term" value="P:proteolysis"/>
    <property type="evidence" value="ECO:0007669"/>
    <property type="project" value="UniProtKB-KW"/>
</dbReference>
<dbReference type="SUPFAM" id="SSF52743">
    <property type="entry name" value="Subtilisin-like"/>
    <property type="match status" value="1"/>
</dbReference>
<evidence type="ECO:0000313" key="8">
    <source>
        <dbReference type="EMBL" id="GGR23273.1"/>
    </source>
</evidence>
<dbReference type="InterPro" id="IPR000209">
    <property type="entry name" value="Peptidase_S8/S53_dom"/>
</dbReference>
<evidence type="ECO:0000259" key="7">
    <source>
        <dbReference type="Pfam" id="PF00082"/>
    </source>
</evidence>
<sequence>MLKPLLRLTCLPLLTCSLLVACGGTSTPATASTTDATTPVITAPVTIYAVSGTVTLPASTTAAALDLRSSSPDWAAPHVAGQVLVTGSTGSLDNQSVGTTGLRLANTPEGTSDQAYASALVAEGYQVQPNYLYRALTLPDDPGYPGNRGITVGGSVSTQTYLDRTDAASGWATLQTAGLPLSGAKVAILDTGADLQHPDLPGRLLAGYDFGDGDSDVSEDAGADAGHGTGVSGLIGAVGNNALGIAGLTWTGQTLLPVKVFSGDGASTAALASGIGYAVKQGARVINMSLGLPGGNTDTALAAAIQAAADADVLMVAAAGNTATDGLYYPASDPNVVAVGALADTDALACYSARPKGSDKALDLVAPGGNAGTGTSTCLNFTGTQILTLTTVANGTYALEAGTSEAAPLVSGAAALLRAERPDLSAAQIKAVLVGSARPVAGGRLLDLGAAVTLARTYAAPAVRSYSLTVQAQQSGQTVQSFKSSGTLTAGQSSLTFNLTALPASLYTLTASLTVDGVASAGTSSLNVTKDVTDVKLQVQ</sequence>
<dbReference type="InterPro" id="IPR023828">
    <property type="entry name" value="Peptidase_S8_Ser-AS"/>
</dbReference>
<keyword evidence="4 5" id="KW-0720">Serine protease</keyword>
<comment type="caution">
    <text evidence="8">The sequence shown here is derived from an EMBL/GenBank/DDBJ whole genome shotgun (WGS) entry which is preliminary data.</text>
</comment>
<evidence type="ECO:0000256" key="5">
    <source>
        <dbReference type="PROSITE-ProRule" id="PRU01240"/>
    </source>
</evidence>
<dbReference type="InterPro" id="IPR022398">
    <property type="entry name" value="Peptidase_S8_His-AS"/>
</dbReference>
<dbReference type="InterPro" id="IPR050131">
    <property type="entry name" value="Peptidase_S8_subtilisin-like"/>
</dbReference>
<dbReference type="PANTHER" id="PTHR43806">
    <property type="entry name" value="PEPTIDASE S8"/>
    <property type="match status" value="1"/>
</dbReference>
<keyword evidence="3 5" id="KW-0378">Hydrolase</keyword>
<organism evidence="8 9">
    <name type="scientific">Deinococcus ruber</name>
    <dbReference type="NCBI Taxonomy" id="1848197"/>
    <lineage>
        <taxon>Bacteria</taxon>
        <taxon>Thermotogati</taxon>
        <taxon>Deinococcota</taxon>
        <taxon>Deinococci</taxon>
        <taxon>Deinococcales</taxon>
        <taxon>Deinococcaceae</taxon>
        <taxon>Deinococcus</taxon>
    </lineage>
</organism>
<dbReference type="Pfam" id="PF00082">
    <property type="entry name" value="Peptidase_S8"/>
    <property type="match status" value="1"/>
</dbReference>